<dbReference type="NCBIfam" id="TIGR01725">
    <property type="entry name" value="phge_HK97_gp10"/>
    <property type="match status" value="1"/>
</dbReference>
<protein>
    <recommendedName>
        <fullName evidence="4">HK97 gp10 family phage protein</fullName>
    </recommendedName>
</protein>
<evidence type="ECO:0000256" key="1">
    <source>
        <dbReference type="SAM" id="Coils"/>
    </source>
</evidence>
<dbReference type="AlphaFoldDB" id="A0A3A8G1J6"/>
<keyword evidence="1" id="KW-0175">Coiled coil</keyword>
<comment type="caution">
    <text evidence="2">The sequence shown here is derived from an EMBL/GenBank/DDBJ whole genome shotgun (WGS) entry which is preliminary data.</text>
</comment>
<dbReference type="InterPro" id="IPR010064">
    <property type="entry name" value="HK97-gp10_tail"/>
</dbReference>
<proteinExistence type="predicted"/>
<organism evidence="2 3">
    <name type="scientific">Acinetobacter cumulans</name>
    <dbReference type="NCBI Taxonomy" id="2136182"/>
    <lineage>
        <taxon>Bacteria</taxon>
        <taxon>Pseudomonadati</taxon>
        <taxon>Pseudomonadota</taxon>
        <taxon>Gammaproteobacteria</taxon>
        <taxon>Moraxellales</taxon>
        <taxon>Moraxellaceae</taxon>
        <taxon>Acinetobacter</taxon>
    </lineage>
</organism>
<name>A0A3A8G1J6_9GAMM</name>
<accession>A0A3A8G1J6</accession>
<evidence type="ECO:0008006" key="4">
    <source>
        <dbReference type="Google" id="ProtNLM"/>
    </source>
</evidence>
<gene>
    <name evidence="2" type="ORF">D7V64_08120</name>
</gene>
<reference evidence="2 3" key="1">
    <citation type="submission" date="2018-09" db="EMBL/GenBank/DDBJ databases">
        <title>The draft genome of Acinetobacter spp. strains.</title>
        <authorList>
            <person name="Qin J."/>
            <person name="Feng Y."/>
            <person name="Zong Z."/>
        </authorList>
    </citation>
    <scope>NUCLEOTIDE SEQUENCE [LARGE SCALE GENOMIC DNA]</scope>
    <source>
        <strain evidence="2 3">WCHAc060002</strain>
    </source>
</reference>
<evidence type="ECO:0000313" key="3">
    <source>
        <dbReference type="Proteomes" id="UP000281084"/>
    </source>
</evidence>
<evidence type="ECO:0000313" key="2">
    <source>
        <dbReference type="EMBL" id="RKG52952.1"/>
    </source>
</evidence>
<dbReference type="EMBL" id="RAXZ01000008">
    <property type="protein sequence ID" value="RKG52952.1"/>
    <property type="molecule type" value="Genomic_DNA"/>
</dbReference>
<dbReference type="RefSeq" id="WP_120367378.1">
    <property type="nucleotide sequence ID" value="NZ_RAXZ01000008.1"/>
</dbReference>
<dbReference type="Proteomes" id="UP000281084">
    <property type="component" value="Unassembled WGS sequence"/>
</dbReference>
<sequence length="186" mass="21559">MTEISVQIEGLEDLQKQLERLVSLAEQEKYTFRAASYAMTPIVNQARLLVPMAEQAYFRYSKGRVLRKNNLARKKKYAGVAALYSNVAKERVGRGRVEVQPGGLKKAIRKIRVNLDKSKGVALQVRYGKAFYWRFLEYGTPHIRATPFLRPAYEMHKQTALERFKKRYAKYVDDVVKRKAIQEGNE</sequence>
<feature type="coiled-coil region" evidence="1">
    <location>
        <begin position="1"/>
        <end position="31"/>
    </location>
</feature>